<dbReference type="AlphaFoldDB" id="A0AAV4M6L5"/>
<reference evidence="1 2" key="1">
    <citation type="submission" date="2021-06" db="EMBL/GenBank/DDBJ databases">
        <title>Caerostris extrusa draft genome.</title>
        <authorList>
            <person name="Kono N."/>
            <person name="Arakawa K."/>
        </authorList>
    </citation>
    <scope>NUCLEOTIDE SEQUENCE [LARGE SCALE GENOMIC DNA]</scope>
</reference>
<evidence type="ECO:0000313" key="1">
    <source>
        <dbReference type="EMBL" id="GIX67490.1"/>
    </source>
</evidence>
<keyword evidence="2" id="KW-1185">Reference proteome</keyword>
<protein>
    <submittedName>
        <fullName evidence="1">Uncharacterized protein</fullName>
    </submittedName>
</protein>
<evidence type="ECO:0000313" key="2">
    <source>
        <dbReference type="Proteomes" id="UP001054945"/>
    </source>
</evidence>
<sequence length="65" mass="7679">MTCQNTPKEMKRKKLEGRLLKDNPRDLGRDHYSYRECVIFLRKDKHCLHDGTCSLFVLLNVGFPL</sequence>
<feature type="non-terminal residue" evidence="1">
    <location>
        <position position="65"/>
    </location>
</feature>
<organism evidence="1 2">
    <name type="scientific">Caerostris extrusa</name>
    <name type="common">Bark spider</name>
    <name type="synonym">Caerostris bankana</name>
    <dbReference type="NCBI Taxonomy" id="172846"/>
    <lineage>
        <taxon>Eukaryota</taxon>
        <taxon>Metazoa</taxon>
        <taxon>Ecdysozoa</taxon>
        <taxon>Arthropoda</taxon>
        <taxon>Chelicerata</taxon>
        <taxon>Arachnida</taxon>
        <taxon>Araneae</taxon>
        <taxon>Araneomorphae</taxon>
        <taxon>Entelegynae</taxon>
        <taxon>Araneoidea</taxon>
        <taxon>Araneidae</taxon>
        <taxon>Caerostris</taxon>
    </lineage>
</organism>
<gene>
    <name evidence="1" type="ORF">CEXT_370441</name>
</gene>
<proteinExistence type="predicted"/>
<dbReference type="Proteomes" id="UP001054945">
    <property type="component" value="Unassembled WGS sequence"/>
</dbReference>
<name>A0AAV4M6L5_CAEEX</name>
<accession>A0AAV4M6L5</accession>
<dbReference type="EMBL" id="BPLR01019406">
    <property type="protein sequence ID" value="GIX67490.1"/>
    <property type="molecule type" value="Genomic_DNA"/>
</dbReference>
<comment type="caution">
    <text evidence="1">The sequence shown here is derived from an EMBL/GenBank/DDBJ whole genome shotgun (WGS) entry which is preliminary data.</text>
</comment>